<evidence type="ECO:0000256" key="6">
    <source>
        <dbReference type="ARBA" id="ARBA00023125"/>
    </source>
</evidence>
<name>E0E231_9FIRM</name>
<keyword evidence="4" id="KW-0347">Helicase</keyword>
<keyword evidence="7" id="KW-0234">DNA repair</keyword>
<evidence type="ECO:0000259" key="8">
    <source>
        <dbReference type="Pfam" id="PF12705"/>
    </source>
</evidence>
<dbReference type="GO" id="GO:0016787">
    <property type="term" value="F:hydrolase activity"/>
    <property type="evidence" value="ECO:0007669"/>
    <property type="project" value="UniProtKB-KW"/>
</dbReference>
<evidence type="ECO:0000313" key="9">
    <source>
        <dbReference type="EMBL" id="EFM65051.1"/>
    </source>
</evidence>
<dbReference type="GO" id="GO:0006281">
    <property type="term" value="P:DNA repair"/>
    <property type="evidence" value="ECO:0007669"/>
    <property type="project" value="UniProtKB-KW"/>
</dbReference>
<keyword evidence="2" id="KW-0227">DNA damage</keyword>
<dbReference type="InterPro" id="IPR011604">
    <property type="entry name" value="PDDEXK-like_dom_sf"/>
</dbReference>
<keyword evidence="10" id="KW-1185">Reference proteome</keyword>
<proteinExistence type="predicted"/>
<protein>
    <recommendedName>
        <fullName evidence="8">PD-(D/E)XK endonuclease-like domain-containing protein</fullName>
    </recommendedName>
</protein>
<dbReference type="AlphaFoldDB" id="E0E231"/>
<evidence type="ECO:0000313" key="10">
    <source>
        <dbReference type="Proteomes" id="UP000003244"/>
    </source>
</evidence>
<dbReference type="eggNOG" id="COG2887">
    <property type="taxonomic scope" value="Bacteria"/>
</dbReference>
<keyword evidence="6" id="KW-0238">DNA-binding</keyword>
<keyword evidence="3" id="KW-0378">Hydrolase</keyword>
<dbReference type="GO" id="GO:0003677">
    <property type="term" value="F:DNA binding"/>
    <property type="evidence" value="ECO:0007669"/>
    <property type="project" value="UniProtKB-KW"/>
</dbReference>
<sequence length="227" mass="27914">MIEKEILDYRLDKLIFSQNMLSAWKRSKKEFIDKYIRHIFWSDDSQLDRDYEQNMSYGRDFHLMCQRIFLGIDPIRSTSDYDKDLDRVKKIYRLYKNRYGQDVIFLPEHRIELKDRIQATYDLLVKVYENGELIRLDIWDWKTERKKIEKNYAENKMQTRVYMYVCKESIGSDLDYENIRMYYYQPAIDRQVMVDYSEDRHAANRNIIYSIIGEIRNLKLEDLREEV</sequence>
<reference evidence="9 10" key="1">
    <citation type="submission" date="2010-08" db="EMBL/GenBank/DDBJ databases">
        <authorList>
            <person name="Harkins D.M."/>
            <person name="Madupu R."/>
            <person name="Durkin A.S."/>
            <person name="Torralba M."/>
            <person name="Methe B."/>
            <person name="Sutton G.G."/>
            <person name="Nelson K.E."/>
        </authorList>
    </citation>
    <scope>NUCLEOTIDE SEQUENCE [LARGE SCALE GENOMIC DNA]</scope>
    <source>
        <strain evidence="9 10">DSM 17678</strain>
    </source>
</reference>
<gene>
    <name evidence="9" type="ORF">HMPREF0634_1583</name>
</gene>
<keyword evidence="1" id="KW-0547">Nucleotide-binding</keyword>
<evidence type="ECO:0000256" key="4">
    <source>
        <dbReference type="ARBA" id="ARBA00022806"/>
    </source>
</evidence>
<dbReference type="OrthoDB" id="306181at2"/>
<evidence type="ECO:0000256" key="3">
    <source>
        <dbReference type="ARBA" id="ARBA00022801"/>
    </source>
</evidence>
<keyword evidence="5" id="KW-0067">ATP-binding</keyword>
<dbReference type="GO" id="GO:0005524">
    <property type="term" value="F:ATP binding"/>
    <property type="evidence" value="ECO:0007669"/>
    <property type="project" value="UniProtKB-KW"/>
</dbReference>
<dbReference type="GeneID" id="84800272"/>
<dbReference type="Pfam" id="PF12705">
    <property type="entry name" value="PDDEXK_1"/>
    <property type="match status" value="1"/>
</dbReference>
<evidence type="ECO:0000256" key="2">
    <source>
        <dbReference type="ARBA" id="ARBA00022763"/>
    </source>
</evidence>
<feature type="domain" description="PD-(D/E)XK endonuclease-like" evidence="8">
    <location>
        <begin position="116"/>
        <end position="216"/>
    </location>
</feature>
<organism evidence="9 10">
    <name type="scientific">Peptostreptococcus stomatis DSM 17678</name>
    <dbReference type="NCBI Taxonomy" id="596315"/>
    <lineage>
        <taxon>Bacteria</taxon>
        <taxon>Bacillati</taxon>
        <taxon>Bacillota</taxon>
        <taxon>Clostridia</taxon>
        <taxon>Peptostreptococcales</taxon>
        <taxon>Peptostreptococcaceae</taxon>
        <taxon>Peptostreptococcus</taxon>
    </lineage>
</organism>
<evidence type="ECO:0000256" key="7">
    <source>
        <dbReference type="ARBA" id="ARBA00023204"/>
    </source>
</evidence>
<dbReference type="Proteomes" id="UP000003244">
    <property type="component" value="Unassembled WGS sequence"/>
</dbReference>
<dbReference type="STRING" id="596315.HMPREF0634_1583"/>
<evidence type="ECO:0000256" key="5">
    <source>
        <dbReference type="ARBA" id="ARBA00022840"/>
    </source>
</evidence>
<dbReference type="GO" id="GO:0004386">
    <property type="term" value="F:helicase activity"/>
    <property type="evidence" value="ECO:0007669"/>
    <property type="project" value="UniProtKB-KW"/>
</dbReference>
<accession>E0E231</accession>
<dbReference type="Gene3D" id="3.90.320.10">
    <property type="match status" value="1"/>
</dbReference>
<dbReference type="RefSeq" id="WP_007788801.1">
    <property type="nucleotide sequence ID" value="NZ_ADGQ01000030.1"/>
</dbReference>
<dbReference type="EMBL" id="ADGQ01000030">
    <property type="protein sequence ID" value="EFM65051.1"/>
    <property type="molecule type" value="Genomic_DNA"/>
</dbReference>
<comment type="caution">
    <text evidence="9">The sequence shown here is derived from an EMBL/GenBank/DDBJ whole genome shotgun (WGS) entry which is preliminary data.</text>
</comment>
<dbReference type="InterPro" id="IPR038726">
    <property type="entry name" value="PDDEXK_AddAB-type"/>
</dbReference>
<evidence type="ECO:0000256" key="1">
    <source>
        <dbReference type="ARBA" id="ARBA00022741"/>
    </source>
</evidence>